<feature type="transmembrane region" description="Helical" evidence="1">
    <location>
        <begin position="125"/>
        <end position="147"/>
    </location>
</feature>
<sequence>MSKSIYISLTVLILLIIFVVSNCIWIPYGIIYNKIQNEVVTNSTCTYSINIDNTCQLHYYTIPPNQDPISWGNEVPCDSTLHNGQQVVCYLVYNGNYNFGTYAFLNNWVAKCHAYNYYYGCDTDIYLIIAASILSSIGAIYMIIYLCSRILAYKKRFNHEEFIPLVGV</sequence>
<evidence type="ECO:0000313" key="2">
    <source>
        <dbReference type="EMBL" id="AYV82321.1"/>
    </source>
</evidence>
<keyword evidence="1" id="KW-1133">Transmembrane helix</keyword>
<proteinExistence type="predicted"/>
<keyword evidence="1" id="KW-0472">Membrane</keyword>
<name>A0A3G5A7X5_9VIRU</name>
<organism evidence="2">
    <name type="scientific">Homavirus sp</name>
    <dbReference type="NCBI Taxonomy" id="2487769"/>
    <lineage>
        <taxon>Viruses</taxon>
        <taxon>Varidnaviria</taxon>
        <taxon>Bamfordvirae</taxon>
        <taxon>Nucleocytoviricota</taxon>
        <taxon>Megaviricetes</taxon>
        <taxon>Imitervirales</taxon>
        <taxon>Mimiviridae</taxon>
        <taxon>Klosneuvirinae</taxon>
    </lineage>
</organism>
<evidence type="ECO:0000256" key="1">
    <source>
        <dbReference type="SAM" id="Phobius"/>
    </source>
</evidence>
<dbReference type="EMBL" id="MK072361">
    <property type="protein sequence ID" value="AYV82321.1"/>
    <property type="molecule type" value="Genomic_DNA"/>
</dbReference>
<reference evidence="2" key="1">
    <citation type="submission" date="2018-10" db="EMBL/GenBank/DDBJ databases">
        <title>Hidden diversity of soil giant viruses.</title>
        <authorList>
            <person name="Schulz F."/>
            <person name="Alteio L."/>
            <person name="Goudeau D."/>
            <person name="Ryan E.M."/>
            <person name="Malmstrom R.R."/>
            <person name="Blanchard J."/>
            <person name="Woyke T."/>
        </authorList>
    </citation>
    <scope>NUCLEOTIDE SEQUENCE</scope>
    <source>
        <strain evidence="2">HOV1</strain>
    </source>
</reference>
<feature type="transmembrane region" description="Helical" evidence="1">
    <location>
        <begin position="7"/>
        <end position="28"/>
    </location>
</feature>
<accession>A0A3G5A7X5</accession>
<keyword evidence="1" id="KW-0812">Transmembrane</keyword>
<gene>
    <name evidence="2" type="ORF">Homavirus30_3</name>
</gene>
<protein>
    <submittedName>
        <fullName evidence="2">Uncharacterized protein</fullName>
    </submittedName>
</protein>